<dbReference type="InterPro" id="IPR017853">
    <property type="entry name" value="GH"/>
</dbReference>
<dbReference type="Gramene" id="QL08p013016:mrna">
    <property type="protein sequence ID" value="QL08p013016:mrna"/>
    <property type="gene ID" value="QL08p013016"/>
</dbReference>
<comment type="similarity">
    <text evidence="1">Belongs to the glycosyl hydrolase 27 family.</text>
</comment>
<accession>A0A7N2M9C6</accession>
<dbReference type="AlphaFoldDB" id="A0A7N2M9C6"/>
<organism evidence="4 5">
    <name type="scientific">Quercus lobata</name>
    <name type="common">Valley oak</name>
    <dbReference type="NCBI Taxonomy" id="97700"/>
    <lineage>
        <taxon>Eukaryota</taxon>
        <taxon>Viridiplantae</taxon>
        <taxon>Streptophyta</taxon>
        <taxon>Embryophyta</taxon>
        <taxon>Tracheophyta</taxon>
        <taxon>Spermatophyta</taxon>
        <taxon>Magnoliopsida</taxon>
        <taxon>eudicotyledons</taxon>
        <taxon>Gunneridae</taxon>
        <taxon>Pentapetalae</taxon>
        <taxon>rosids</taxon>
        <taxon>fabids</taxon>
        <taxon>Fagales</taxon>
        <taxon>Fagaceae</taxon>
        <taxon>Quercus</taxon>
    </lineage>
</organism>
<protein>
    <recommendedName>
        <fullName evidence="6">Alpha-galactosidase</fullName>
    </recommendedName>
</protein>
<name>A0A7N2M9C6_QUELO</name>
<dbReference type="SUPFAM" id="SSF51445">
    <property type="entry name" value="(Trans)glycosidases"/>
    <property type="match status" value="1"/>
</dbReference>
<evidence type="ECO:0000256" key="1">
    <source>
        <dbReference type="ARBA" id="ARBA00009743"/>
    </source>
</evidence>
<reference evidence="4 5" key="1">
    <citation type="journal article" date="2016" name="G3 (Bethesda)">
        <title>First Draft Assembly and Annotation of the Genome of a California Endemic Oak Quercus lobata Nee (Fagaceae).</title>
        <authorList>
            <person name="Sork V.L."/>
            <person name="Fitz-Gibbon S.T."/>
            <person name="Puiu D."/>
            <person name="Crepeau M."/>
            <person name="Gugger P.F."/>
            <person name="Sherman R."/>
            <person name="Stevens K."/>
            <person name="Langley C.H."/>
            <person name="Pellegrini M."/>
            <person name="Salzberg S.L."/>
        </authorList>
    </citation>
    <scope>NUCLEOTIDE SEQUENCE [LARGE SCALE GENOMIC DNA]</scope>
    <source>
        <strain evidence="4 5">cv. SW786</strain>
    </source>
</reference>
<evidence type="ECO:0000256" key="3">
    <source>
        <dbReference type="ARBA" id="ARBA00023295"/>
    </source>
</evidence>
<keyword evidence="5" id="KW-1185">Reference proteome</keyword>
<proteinExistence type="inferred from homology"/>
<evidence type="ECO:0000313" key="5">
    <source>
        <dbReference type="Proteomes" id="UP000594261"/>
    </source>
</evidence>
<dbReference type="Proteomes" id="UP000594261">
    <property type="component" value="Chromosome 8"/>
</dbReference>
<reference evidence="4" key="2">
    <citation type="submission" date="2021-01" db="UniProtKB">
        <authorList>
            <consortium name="EnsemblPlants"/>
        </authorList>
    </citation>
    <scope>IDENTIFICATION</scope>
</reference>
<dbReference type="InterPro" id="IPR013785">
    <property type="entry name" value="Aldolase_TIM"/>
</dbReference>
<dbReference type="InterPro" id="IPR002241">
    <property type="entry name" value="Glyco_hydro_27"/>
</dbReference>
<keyword evidence="2" id="KW-0378">Hydrolase</keyword>
<dbReference type="PANTHER" id="PTHR11452">
    <property type="entry name" value="ALPHA-GALACTOSIDASE/ALPHA-N-ACETYLGALACTOSAMINIDASE"/>
    <property type="match status" value="1"/>
</dbReference>
<evidence type="ECO:0008006" key="6">
    <source>
        <dbReference type="Google" id="ProtNLM"/>
    </source>
</evidence>
<dbReference type="OMA" id="GWISKSV"/>
<dbReference type="PANTHER" id="PTHR11452:SF42">
    <property type="entry name" value="ALPHA-GALACTOSIDASE"/>
    <property type="match status" value="1"/>
</dbReference>
<dbReference type="EMBL" id="LRBV02000008">
    <property type="status" value="NOT_ANNOTATED_CDS"/>
    <property type="molecule type" value="Genomic_DNA"/>
</dbReference>
<keyword evidence="3" id="KW-0326">Glycosidase</keyword>
<dbReference type="GO" id="GO:0004553">
    <property type="term" value="F:hydrolase activity, hydrolyzing O-glycosyl compounds"/>
    <property type="evidence" value="ECO:0007669"/>
    <property type="project" value="InterPro"/>
</dbReference>
<dbReference type="GO" id="GO:0005975">
    <property type="term" value="P:carbohydrate metabolic process"/>
    <property type="evidence" value="ECO:0007669"/>
    <property type="project" value="InterPro"/>
</dbReference>
<dbReference type="Gene3D" id="3.20.20.70">
    <property type="entry name" value="Aldolase class I"/>
    <property type="match status" value="1"/>
</dbReference>
<dbReference type="EnsemblPlants" id="QL08p013016:mrna">
    <property type="protein sequence ID" value="QL08p013016:mrna"/>
    <property type="gene ID" value="QL08p013016"/>
</dbReference>
<sequence length="106" mass="11714">MRCYKVLKQLDRPILYSLSPGTGVTTSMAKDVSGLVNMYRITGDDWDTWGDVAAHFNITRDLSTANMIGAKGLMGKSWPDSDMLALGWLTDPGYNNFLDAFPSFIS</sequence>
<dbReference type="InParanoid" id="A0A7N2M9C6"/>
<evidence type="ECO:0000313" key="4">
    <source>
        <dbReference type="EnsemblPlants" id="QL08p013016:mrna"/>
    </source>
</evidence>
<evidence type="ECO:0000256" key="2">
    <source>
        <dbReference type="ARBA" id="ARBA00022801"/>
    </source>
</evidence>